<gene>
    <name evidence="2" type="ORF">BJ992_002277</name>
</gene>
<evidence type="ECO:0000256" key="1">
    <source>
        <dbReference type="SAM" id="Phobius"/>
    </source>
</evidence>
<dbReference type="RefSeq" id="WP_184980213.1">
    <property type="nucleotide sequence ID" value="NZ_BAAALO010000049.1"/>
</dbReference>
<comment type="caution">
    <text evidence="2">The sequence shown here is derived from an EMBL/GenBank/DDBJ whole genome shotgun (WGS) entry which is preliminary data.</text>
</comment>
<organism evidence="2 3">
    <name type="scientific">Sphaerisporangium rubeum</name>
    <dbReference type="NCBI Taxonomy" id="321317"/>
    <lineage>
        <taxon>Bacteria</taxon>
        <taxon>Bacillati</taxon>
        <taxon>Actinomycetota</taxon>
        <taxon>Actinomycetes</taxon>
        <taxon>Streptosporangiales</taxon>
        <taxon>Streptosporangiaceae</taxon>
        <taxon>Sphaerisporangium</taxon>
    </lineage>
</organism>
<dbReference type="Proteomes" id="UP000555564">
    <property type="component" value="Unassembled WGS sequence"/>
</dbReference>
<protein>
    <recommendedName>
        <fullName evidence="4">DUF624 domain-containing protein</fullName>
    </recommendedName>
</protein>
<feature type="transmembrane region" description="Helical" evidence="1">
    <location>
        <begin position="59"/>
        <end position="80"/>
    </location>
</feature>
<evidence type="ECO:0000313" key="2">
    <source>
        <dbReference type="EMBL" id="MBB6472846.1"/>
    </source>
</evidence>
<feature type="transmembrane region" description="Helical" evidence="1">
    <location>
        <begin position="26"/>
        <end position="47"/>
    </location>
</feature>
<evidence type="ECO:0008006" key="4">
    <source>
        <dbReference type="Google" id="ProtNLM"/>
    </source>
</evidence>
<feature type="transmembrane region" description="Helical" evidence="1">
    <location>
        <begin position="207"/>
        <end position="225"/>
    </location>
</feature>
<proteinExistence type="predicted"/>
<feature type="transmembrane region" description="Helical" evidence="1">
    <location>
        <begin position="136"/>
        <end position="162"/>
    </location>
</feature>
<reference evidence="2 3" key="1">
    <citation type="submission" date="2020-08" db="EMBL/GenBank/DDBJ databases">
        <title>Sequencing the genomes of 1000 actinobacteria strains.</title>
        <authorList>
            <person name="Klenk H.-P."/>
        </authorList>
    </citation>
    <scope>NUCLEOTIDE SEQUENCE [LARGE SCALE GENOMIC DNA]</scope>
    <source>
        <strain evidence="2 3">DSM 44936</strain>
    </source>
</reference>
<feature type="transmembrane region" description="Helical" evidence="1">
    <location>
        <begin position="183"/>
        <end position="201"/>
    </location>
</feature>
<dbReference type="AlphaFoldDB" id="A0A7X0ICX9"/>
<name>A0A7X0ICX9_9ACTN</name>
<sequence>MTTASEAVDTTAVPAFGRGPLSRASAFVYTLLVTESLFLVAASPGLAGLVLLERHAGNLPLAALCLLPAGPAFSAVLYAVRHRGRDLTDLRPAAAFWRGYRVNARGVLKLWVPWLAWMAVLGTTFANFAAAGVPGWWAVLSVLVVTAAVLWMANAVVIMSLFDFRARDVSRLAAYFLTRSPGAAIGNAGLLVAAVALTLVATEAATALLVPVFAAVLLSNGRTMIAEIRDRFTAA</sequence>
<keyword evidence="1" id="KW-0812">Transmembrane</keyword>
<accession>A0A7X0ICX9</accession>
<keyword evidence="1" id="KW-1133">Transmembrane helix</keyword>
<evidence type="ECO:0000313" key="3">
    <source>
        <dbReference type="Proteomes" id="UP000555564"/>
    </source>
</evidence>
<keyword evidence="1" id="KW-0472">Membrane</keyword>
<feature type="transmembrane region" description="Helical" evidence="1">
    <location>
        <begin position="110"/>
        <end position="130"/>
    </location>
</feature>
<dbReference type="EMBL" id="JACHIU010000001">
    <property type="protein sequence ID" value="MBB6472846.1"/>
    <property type="molecule type" value="Genomic_DNA"/>
</dbReference>
<keyword evidence="3" id="KW-1185">Reference proteome</keyword>